<protein>
    <submittedName>
        <fullName evidence="1">Uncharacterized protein</fullName>
    </submittedName>
</protein>
<dbReference type="EMBL" id="CP003345">
    <property type="protein sequence ID" value="AFM05801.1"/>
    <property type="molecule type" value="Genomic_DNA"/>
</dbReference>
<dbReference type="KEGG" id="fli:Fleli_3481"/>
<dbReference type="OrthoDB" id="9976440at2"/>
<dbReference type="Proteomes" id="UP000006054">
    <property type="component" value="Chromosome"/>
</dbReference>
<name>I4APB6_BERLS</name>
<accession>I4APB6</accession>
<dbReference type="RefSeq" id="WP_014799227.1">
    <property type="nucleotide sequence ID" value="NC_018018.1"/>
</dbReference>
<reference evidence="2" key="1">
    <citation type="submission" date="2012-06" db="EMBL/GenBank/DDBJ databases">
        <title>The complete genome of Flexibacter litoralis DSM 6794.</title>
        <authorList>
            <person name="Lucas S."/>
            <person name="Copeland A."/>
            <person name="Lapidus A."/>
            <person name="Glavina del Rio T."/>
            <person name="Dalin E."/>
            <person name="Tice H."/>
            <person name="Bruce D."/>
            <person name="Goodwin L."/>
            <person name="Pitluck S."/>
            <person name="Peters L."/>
            <person name="Ovchinnikova G."/>
            <person name="Lu M."/>
            <person name="Kyrpides N."/>
            <person name="Mavromatis K."/>
            <person name="Ivanova N."/>
            <person name="Brettin T."/>
            <person name="Detter J.C."/>
            <person name="Han C."/>
            <person name="Larimer F."/>
            <person name="Land M."/>
            <person name="Hauser L."/>
            <person name="Markowitz V."/>
            <person name="Cheng J.-F."/>
            <person name="Hugenholtz P."/>
            <person name="Woyke T."/>
            <person name="Wu D."/>
            <person name="Spring S."/>
            <person name="Lang E."/>
            <person name="Kopitz M."/>
            <person name="Brambilla E."/>
            <person name="Klenk H.-P."/>
            <person name="Eisen J.A."/>
        </authorList>
    </citation>
    <scope>NUCLEOTIDE SEQUENCE [LARGE SCALE GENOMIC DNA]</scope>
    <source>
        <strain evidence="2">ATCC 23117 / DSM 6794 / NBRC 15988 / NCIMB 1366 / Sio-4</strain>
    </source>
</reference>
<proteinExistence type="predicted"/>
<gene>
    <name evidence="1" type="ordered locus">Fleli_3481</name>
</gene>
<keyword evidence="2" id="KW-1185">Reference proteome</keyword>
<sequence length="98" mass="11679">MKELLSLFDALSKSYGLFGVNKVEDINYLILGLRWSNNSSLEIAKFMHGFSRFIEKKFEINRQTDWERNIRLISFSDAHTLELFKESFFEYCKKENVL</sequence>
<dbReference type="AlphaFoldDB" id="I4APB6"/>
<organism evidence="1 2">
    <name type="scientific">Bernardetia litoralis (strain ATCC 23117 / DSM 6794 / NBRC 15988 / NCIMB 1366 / Fx l1 / Sio-4)</name>
    <name type="common">Flexibacter litoralis</name>
    <dbReference type="NCBI Taxonomy" id="880071"/>
    <lineage>
        <taxon>Bacteria</taxon>
        <taxon>Pseudomonadati</taxon>
        <taxon>Bacteroidota</taxon>
        <taxon>Cytophagia</taxon>
        <taxon>Cytophagales</taxon>
        <taxon>Bernardetiaceae</taxon>
        <taxon>Bernardetia</taxon>
    </lineage>
</organism>
<evidence type="ECO:0000313" key="2">
    <source>
        <dbReference type="Proteomes" id="UP000006054"/>
    </source>
</evidence>
<evidence type="ECO:0000313" key="1">
    <source>
        <dbReference type="EMBL" id="AFM05801.1"/>
    </source>
</evidence>
<dbReference type="HOGENOM" id="CLU_2329608_0_0_10"/>